<feature type="domain" description="HTH lacI-type" evidence="4">
    <location>
        <begin position="5"/>
        <end position="59"/>
    </location>
</feature>
<dbReference type="GO" id="GO:0003700">
    <property type="term" value="F:DNA-binding transcription factor activity"/>
    <property type="evidence" value="ECO:0007669"/>
    <property type="project" value="TreeGrafter"/>
</dbReference>
<dbReference type="Gene3D" id="1.10.260.40">
    <property type="entry name" value="lambda repressor-like DNA-binding domains"/>
    <property type="match status" value="1"/>
</dbReference>
<protein>
    <submittedName>
        <fullName evidence="5">HTH-type transcriptional repressor CytR</fullName>
    </submittedName>
</protein>
<dbReference type="InterPro" id="IPR046335">
    <property type="entry name" value="LacI/GalR-like_sensor"/>
</dbReference>
<name>A0A9E7BZP8_9ACTN</name>
<dbReference type="AlphaFoldDB" id="A0A9E7BZP8"/>
<dbReference type="Proteomes" id="UP001162834">
    <property type="component" value="Chromosome"/>
</dbReference>
<gene>
    <name evidence="5" type="primary">cytR_1</name>
    <name evidence="5" type="ORF">DSM104329_01104</name>
</gene>
<dbReference type="PANTHER" id="PTHR30146:SF153">
    <property type="entry name" value="LACTOSE OPERON REPRESSOR"/>
    <property type="match status" value="1"/>
</dbReference>
<reference evidence="5" key="1">
    <citation type="journal article" date="2022" name="Int. J. Syst. Evol. Microbiol.">
        <title>Pseudomonas aegrilactucae sp. nov. and Pseudomonas morbosilactucae sp. nov., pathogens causing bacterial rot of lettuce in Japan.</title>
        <authorList>
            <person name="Sawada H."/>
            <person name="Fujikawa T."/>
            <person name="Satou M."/>
        </authorList>
    </citation>
    <scope>NUCLEOTIDE SEQUENCE</scope>
    <source>
        <strain evidence="5">0166_1</strain>
    </source>
</reference>
<dbReference type="SUPFAM" id="SSF47413">
    <property type="entry name" value="lambda repressor-like DNA-binding domains"/>
    <property type="match status" value="1"/>
</dbReference>
<dbReference type="EMBL" id="CP087164">
    <property type="protein sequence ID" value="UGS34722.1"/>
    <property type="molecule type" value="Genomic_DNA"/>
</dbReference>
<accession>A0A9E7BZP8</accession>
<dbReference type="InterPro" id="IPR028082">
    <property type="entry name" value="Peripla_BP_I"/>
</dbReference>
<keyword evidence="6" id="KW-1185">Reference proteome</keyword>
<keyword evidence="3" id="KW-0804">Transcription</keyword>
<dbReference type="PROSITE" id="PS00356">
    <property type="entry name" value="HTH_LACI_1"/>
    <property type="match status" value="1"/>
</dbReference>
<sequence>MEPRATIRDVAAAAGVSPATVSLALNGRGTVKPETAERVAAAAEELGYRASRIARALRTSRTGTLALVLSSVEAASDRPEELSFDAYMHVIRAATATALHNDHRLLISPPLRSYQDLEDLAVDGAILCDTVPGDGQLEFCRRLDKPVVTIERDPDHPDHRWHVNSDNAQCMRVLLDHLHASGARRIALLTSGWGNAWTVDSLRGYLAWTQEHGLEPIVDAANGTAAELTACERAGVLLDGPRAPDAIIGLPERYAGEVMRAARARGLSVPGDLLVATGIDSIDARQGHPPVTALDLDPAEVGRAAVELLLSRIRGEDAEAPVTIPAVLRVRESSAFIGA</sequence>
<dbReference type="InterPro" id="IPR010982">
    <property type="entry name" value="Lambda_DNA-bd_dom_sf"/>
</dbReference>
<evidence type="ECO:0000256" key="1">
    <source>
        <dbReference type="ARBA" id="ARBA00023015"/>
    </source>
</evidence>
<evidence type="ECO:0000313" key="6">
    <source>
        <dbReference type="Proteomes" id="UP001162834"/>
    </source>
</evidence>
<dbReference type="PROSITE" id="PS50932">
    <property type="entry name" value="HTH_LACI_2"/>
    <property type="match status" value="1"/>
</dbReference>
<evidence type="ECO:0000259" key="4">
    <source>
        <dbReference type="PROSITE" id="PS50932"/>
    </source>
</evidence>
<dbReference type="CDD" id="cd01392">
    <property type="entry name" value="HTH_LacI"/>
    <property type="match status" value="1"/>
</dbReference>
<dbReference type="Pfam" id="PF13377">
    <property type="entry name" value="Peripla_BP_3"/>
    <property type="match status" value="1"/>
</dbReference>
<dbReference type="Gene3D" id="3.40.50.2300">
    <property type="match status" value="2"/>
</dbReference>
<dbReference type="SUPFAM" id="SSF53822">
    <property type="entry name" value="Periplasmic binding protein-like I"/>
    <property type="match status" value="1"/>
</dbReference>
<dbReference type="GO" id="GO:0000976">
    <property type="term" value="F:transcription cis-regulatory region binding"/>
    <property type="evidence" value="ECO:0007669"/>
    <property type="project" value="TreeGrafter"/>
</dbReference>
<dbReference type="PANTHER" id="PTHR30146">
    <property type="entry name" value="LACI-RELATED TRANSCRIPTIONAL REPRESSOR"/>
    <property type="match status" value="1"/>
</dbReference>
<dbReference type="Pfam" id="PF00356">
    <property type="entry name" value="LacI"/>
    <property type="match status" value="1"/>
</dbReference>
<dbReference type="InterPro" id="IPR000843">
    <property type="entry name" value="HTH_LacI"/>
</dbReference>
<proteinExistence type="predicted"/>
<dbReference type="KEGG" id="sbae:DSM104329_01104"/>
<organism evidence="5 6">
    <name type="scientific">Capillimicrobium parvum</name>
    <dbReference type="NCBI Taxonomy" id="2884022"/>
    <lineage>
        <taxon>Bacteria</taxon>
        <taxon>Bacillati</taxon>
        <taxon>Actinomycetota</taxon>
        <taxon>Thermoleophilia</taxon>
        <taxon>Solirubrobacterales</taxon>
        <taxon>Capillimicrobiaceae</taxon>
        <taxon>Capillimicrobium</taxon>
    </lineage>
</organism>
<dbReference type="SMART" id="SM00354">
    <property type="entry name" value="HTH_LACI"/>
    <property type="match status" value="1"/>
</dbReference>
<keyword evidence="2" id="KW-0238">DNA-binding</keyword>
<evidence type="ECO:0000256" key="2">
    <source>
        <dbReference type="ARBA" id="ARBA00023125"/>
    </source>
</evidence>
<evidence type="ECO:0000313" key="5">
    <source>
        <dbReference type="EMBL" id="UGS34722.1"/>
    </source>
</evidence>
<evidence type="ECO:0000256" key="3">
    <source>
        <dbReference type="ARBA" id="ARBA00023163"/>
    </source>
</evidence>
<keyword evidence="1" id="KW-0805">Transcription regulation</keyword>